<dbReference type="AlphaFoldDB" id="A0A4D8QUA9"/>
<dbReference type="GO" id="GO:0004396">
    <property type="term" value="F:hexokinase activity"/>
    <property type="evidence" value="ECO:0007669"/>
    <property type="project" value="TreeGrafter"/>
</dbReference>
<proteinExistence type="predicted"/>
<accession>A0A4D8QUA9</accession>
<dbReference type="CDD" id="cd24066">
    <property type="entry name" value="ASKHA_NBD_ROK_EcFRK-like"/>
    <property type="match status" value="1"/>
</dbReference>
<protein>
    <submittedName>
        <fullName evidence="1">ROK family protein</fullName>
    </submittedName>
</protein>
<evidence type="ECO:0000313" key="1">
    <source>
        <dbReference type="EMBL" id="QCO13787.1"/>
    </source>
</evidence>
<dbReference type="Pfam" id="PF00480">
    <property type="entry name" value="ROK"/>
    <property type="match status" value="1"/>
</dbReference>
<reference evidence="1 2" key="1">
    <citation type="submission" date="2018-09" db="EMBL/GenBank/DDBJ databases">
        <title>Whole genome based analysis of evolution and adaptive divergence in Indian and Brazilian strains of Azospirillum brasilense.</title>
        <authorList>
            <person name="Singh C."/>
            <person name="Tripathi A.K."/>
        </authorList>
    </citation>
    <scope>NUCLEOTIDE SEQUENCE [LARGE SCALE GENOMIC DNA]</scope>
    <source>
        <strain evidence="1 2">MTCC4039</strain>
    </source>
</reference>
<sequence>MSHTGGTPSAIRIGIDLGGTKTEGIALGAAGEERARVRVPTPRGDYDATVRTIADLVARLESATGSAGATVGIGIPGAVSPATGLVKNANSTWLIGKPFDRDLAEALKRPVRVENDANCLAVSEAADGAGAGCGVVFAAILGTGCGAGIVVDGRPLRGRNAIGGEWGHNPLPWPTDGERPGPACYCGKSGCLETFVSGPAVAADHRRVTGADLSAEAIAALAERGDATARATLDRLVDRLGRGLAGIVNVLDPDVIVLGGGLSNLGFLYPALPPAIARWAFTDSLDTPVRRAIHGDSSGVRGAAWLWRPEEAAVTARNCTPG</sequence>
<dbReference type="PANTHER" id="PTHR18964">
    <property type="entry name" value="ROK (REPRESSOR, ORF, KINASE) FAMILY"/>
    <property type="match status" value="1"/>
</dbReference>
<dbReference type="InterPro" id="IPR049874">
    <property type="entry name" value="ROK_cs"/>
</dbReference>
<dbReference type="Proteomes" id="UP000298693">
    <property type="component" value="Chromosome"/>
</dbReference>
<dbReference type="EMBL" id="CP032345">
    <property type="protein sequence ID" value="QCO13787.1"/>
    <property type="molecule type" value="Genomic_DNA"/>
</dbReference>
<dbReference type="SUPFAM" id="SSF53067">
    <property type="entry name" value="Actin-like ATPase domain"/>
    <property type="match status" value="1"/>
</dbReference>
<dbReference type="InterPro" id="IPR000600">
    <property type="entry name" value="ROK"/>
</dbReference>
<organism evidence="1 2">
    <name type="scientific">Azospirillum brasilense</name>
    <dbReference type="NCBI Taxonomy" id="192"/>
    <lineage>
        <taxon>Bacteria</taxon>
        <taxon>Pseudomonadati</taxon>
        <taxon>Pseudomonadota</taxon>
        <taxon>Alphaproteobacteria</taxon>
        <taxon>Rhodospirillales</taxon>
        <taxon>Azospirillaceae</taxon>
        <taxon>Azospirillum</taxon>
    </lineage>
</organism>
<name>A0A4D8QUA9_AZOBR</name>
<dbReference type="InterPro" id="IPR043129">
    <property type="entry name" value="ATPase_NBD"/>
</dbReference>
<gene>
    <name evidence="1" type="ORF">D3869_00200</name>
</gene>
<evidence type="ECO:0000313" key="2">
    <source>
        <dbReference type="Proteomes" id="UP000298693"/>
    </source>
</evidence>
<dbReference type="RefSeq" id="WP_137138460.1">
    <property type="nucleotide sequence ID" value="NZ_CP032345.1"/>
</dbReference>
<dbReference type="PROSITE" id="PS01125">
    <property type="entry name" value="ROK"/>
    <property type="match status" value="1"/>
</dbReference>
<dbReference type="PANTHER" id="PTHR18964:SF174">
    <property type="entry name" value="D-ALLOSE KINASE-RELATED"/>
    <property type="match status" value="1"/>
</dbReference>
<dbReference type="Gene3D" id="3.30.420.40">
    <property type="match status" value="2"/>
</dbReference>